<keyword evidence="1" id="KW-0614">Plasmid</keyword>
<proteinExistence type="predicted"/>
<dbReference type="GeneID" id="89664348"/>
<dbReference type="AlphaFoldDB" id="A0A142ECQ0"/>
<dbReference type="RefSeq" id="WP_018680121.1">
    <property type="nucleotide sequence ID" value="NZ_CP090382.1"/>
</dbReference>
<dbReference type="EMBL" id="KT965092">
    <property type="protein sequence ID" value="AMQ45938.1"/>
    <property type="molecule type" value="Genomic_DNA"/>
</dbReference>
<organism evidence="1">
    <name type="scientific">Acinetobacter towneri</name>
    <dbReference type="NCBI Taxonomy" id="202956"/>
    <lineage>
        <taxon>Bacteria</taxon>
        <taxon>Pseudomonadati</taxon>
        <taxon>Pseudomonadota</taxon>
        <taxon>Gammaproteobacteria</taxon>
        <taxon>Moraxellales</taxon>
        <taxon>Moraxellaceae</taxon>
        <taxon>Acinetobacter</taxon>
    </lineage>
</organism>
<geneLocation type="plasmid" evidence="1">
    <name>pNDM-GJ01</name>
</geneLocation>
<sequence>MKKLEFILLSLLAACSPVTEKIESNIVVPRIQYTGGADNASYSEAKLIREGKCLYLEHADGSKVLPIFATKTLDWDMETKSLKVDSDTYFLGDKAAYGGGESYPLEKNNYSWITEVDPSCDTSKVIVISRLIRPIEQNYQNEE</sequence>
<reference evidence="1" key="1">
    <citation type="submission" date="2017-07" db="EMBL/GenBank/DDBJ databases">
        <authorList>
            <person name="Zhou D."/>
            <person name="Huang Y."/>
            <person name="Yuan J."/>
            <person name="Huang L."/>
            <person name="Tong Y."/>
        </authorList>
    </citation>
    <scope>NUCLEOTIDE SEQUENCE</scope>
    <source>
        <strain evidence="1">G165</strain>
        <plasmid evidence="1">pNDM-GJ01</plasmid>
    </source>
</reference>
<protein>
    <submittedName>
        <fullName evidence="1">Uncharacterized protein</fullName>
    </submittedName>
</protein>
<evidence type="ECO:0000313" key="1">
    <source>
        <dbReference type="EMBL" id="AMQ45938.1"/>
    </source>
</evidence>
<accession>A0A142ECQ0</accession>
<name>A0A142ECQ0_9GAMM</name>